<organism evidence="1 2">
    <name type="scientific">Legionella brunensis</name>
    <dbReference type="NCBI Taxonomy" id="29422"/>
    <lineage>
        <taxon>Bacteria</taxon>
        <taxon>Pseudomonadati</taxon>
        <taxon>Pseudomonadota</taxon>
        <taxon>Gammaproteobacteria</taxon>
        <taxon>Legionellales</taxon>
        <taxon>Legionellaceae</taxon>
        <taxon>Legionella</taxon>
    </lineage>
</organism>
<dbReference type="AlphaFoldDB" id="A0A0W0SNH9"/>
<gene>
    <name evidence="1" type="ORF">Lbru_1066</name>
</gene>
<evidence type="ECO:0000313" key="2">
    <source>
        <dbReference type="Proteomes" id="UP000054742"/>
    </source>
</evidence>
<sequence>MPPTSKQESSENIIKICIVGIGPCGLSLIVSLLEEAKKYPSKRFELNVIEKRDFAFKRRQKLIIPAANLTGEHELRWDDFCKKLFDPTDKLQLNHKGDLVDSDGIPLENINKRQKLLRKWMRQPELFTEKLNIPKNFSIRSLQEALKEHIDETKVDNVAIHWYCETQIHNVDLQQQTVTSDSDLEIPFDFLFVCEGERRELTQQINAKIKSDFSHKLPPFTYEKLGVPSYHMAARLTVKPLSSNYSNYHQFLKQKRTKVSFDINELQKFGWNPKDEIDAIFDDNLYKEHFADTNWKPRLFIASPIPKNIHAQTPVTKRKTVSQWASFFAAVRAKIPQENFVIDTKGEDEKNQNITTFLSDIHYVDNPVRRLPTGGFIILLGDCAMSAYYPIGFSSAIAMNEAFAAACDATRDNDEDEDDNRFNLLIEKYNLFQQFLATEVGFRNKEMEQVVAAIKKIQDVLSKEIANFPLVTKKDMENYLDLNATIELLELFCDRLIAQSNTEDFVLTLQKNTVDLLLSDNERYMKAITHGKYAPLIGNLFQSTMKGSSAEGLYDILEEFTKQSSIEGPYR</sequence>
<dbReference type="SUPFAM" id="SSF51905">
    <property type="entry name" value="FAD/NAD(P)-binding domain"/>
    <property type="match status" value="1"/>
</dbReference>
<name>A0A0W0SNH9_9GAMM</name>
<dbReference type="OrthoDB" id="5653999at2"/>
<evidence type="ECO:0000313" key="1">
    <source>
        <dbReference type="EMBL" id="KTC84851.1"/>
    </source>
</evidence>
<reference evidence="1 2" key="1">
    <citation type="submission" date="2015-11" db="EMBL/GenBank/DDBJ databases">
        <title>Genomic analysis of 38 Legionella species identifies large and diverse effector repertoires.</title>
        <authorList>
            <person name="Burstein D."/>
            <person name="Amaro F."/>
            <person name="Zusman T."/>
            <person name="Lifshitz Z."/>
            <person name="Cohen O."/>
            <person name="Gilbert J.A."/>
            <person name="Pupko T."/>
            <person name="Shuman H.A."/>
            <person name="Segal G."/>
        </authorList>
    </citation>
    <scope>NUCLEOTIDE SEQUENCE [LARGE SCALE GENOMIC DNA]</scope>
    <source>
        <strain evidence="1 2">ATCC 43878</strain>
    </source>
</reference>
<dbReference type="Proteomes" id="UP000054742">
    <property type="component" value="Unassembled WGS sequence"/>
</dbReference>
<dbReference type="EMBL" id="LNXV01000008">
    <property type="protein sequence ID" value="KTC84851.1"/>
    <property type="molecule type" value="Genomic_DNA"/>
</dbReference>
<protein>
    <submittedName>
        <fullName evidence="1">Uncharacterized protein</fullName>
    </submittedName>
</protein>
<keyword evidence="2" id="KW-1185">Reference proteome</keyword>
<dbReference type="InterPro" id="IPR036188">
    <property type="entry name" value="FAD/NAD-bd_sf"/>
</dbReference>
<dbReference type="PATRIC" id="fig|29422.6.peg.1122"/>
<proteinExistence type="predicted"/>
<dbReference type="RefSeq" id="WP_058441154.1">
    <property type="nucleotide sequence ID" value="NZ_CAAAHU010000016.1"/>
</dbReference>
<comment type="caution">
    <text evidence="1">The sequence shown here is derived from an EMBL/GenBank/DDBJ whole genome shotgun (WGS) entry which is preliminary data.</text>
</comment>
<dbReference type="STRING" id="29422.Lbru_1066"/>
<accession>A0A0W0SNH9</accession>